<accession>A0ABS2RHP5</accession>
<evidence type="ECO:0000256" key="1">
    <source>
        <dbReference type="ARBA" id="ARBA00022676"/>
    </source>
</evidence>
<dbReference type="InterPro" id="IPR023296">
    <property type="entry name" value="Glyco_hydro_beta-prop_sf"/>
</dbReference>
<dbReference type="Pfam" id="PF04041">
    <property type="entry name" value="Glyco_hydro_130"/>
    <property type="match status" value="2"/>
</dbReference>
<keyword evidence="1" id="KW-0328">Glycosyltransferase</keyword>
<keyword evidence="5" id="KW-1185">Reference proteome</keyword>
<dbReference type="EMBL" id="JAFBCF010000001">
    <property type="protein sequence ID" value="MBM7797464.1"/>
    <property type="molecule type" value="Genomic_DNA"/>
</dbReference>
<comment type="similarity">
    <text evidence="3">Belongs to the glycosyl hydrolase 130 family.</text>
</comment>
<dbReference type="SUPFAM" id="SSF75005">
    <property type="entry name" value="Arabinanase/levansucrase/invertase"/>
    <property type="match status" value="1"/>
</dbReference>
<evidence type="ECO:0000256" key="2">
    <source>
        <dbReference type="ARBA" id="ARBA00022679"/>
    </source>
</evidence>
<protein>
    <submittedName>
        <fullName evidence="4">GH43/DUF377 family glycosyl hydrolase</fullName>
    </submittedName>
</protein>
<sequence>MPANTTVPEVPYTLTRVGTLMRPEPGEPLEVEGVLNPAAAWGPDERLYIFPRLVAEGNVSRVGKGEIIIEDGVPDRVERQGVVLAPDRGWEHGTDHGGVEDPRMTWIPELQSYVMTYVAFGPLGPHPALAVSTDLVEWKRLGPVQFGYADELDTDLNLFPNKDVVWFPEAVPGPDGVPCFALLHRPMWELDFLREGEQAPLPAGTVDDRAAIWISYVRAEDAKADISALCRPFGHQFVAGSQYDWESLKIGGGPPPIRIPEGWLLLHHGVSGSIDGDGFQPENQKNVNYAAGAMILDADHPERVVARTVEPMMRPETAEETTGQVSNVVFPTAIVEIEKVLYVLYGMADSQIGVARLDRVDQTSGRETAG</sequence>
<name>A0ABS2RHP5_9ACTN</name>
<dbReference type="RefSeq" id="WP_338041104.1">
    <property type="nucleotide sequence ID" value="NZ_BAAAQP010000011.1"/>
</dbReference>
<dbReference type="Gene3D" id="2.115.10.20">
    <property type="entry name" value="Glycosyl hydrolase domain, family 43"/>
    <property type="match status" value="1"/>
</dbReference>
<gene>
    <name evidence="4" type="ORF">JOE57_000385</name>
</gene>
<keyword evidence="2" id="KW-0808">Transferase</keyword>
<comment type="caution">
    <text evidence="4">The sequence shown here is derived from an EMBL/GenBank/DDBJ whole genome shotgun (WGS) entry which is preliminary data.</text>
</comment>
<dbReference type="PANTHER" id="PTHR34106:SF5">
    <property type="entry name" value="GLYCOSIDASE"/>
    <property type="match status" value="1"/>
</dbReference>
<evidence type="ECO:0000313" key="5">
    <source>
        <dbReference type="Proteomes" id="UP000704762"/>
    </source>
</evidence>
<evidence type="ECO:0000313" key="4">
    <source>
        <dbReference type="EMBL" id="MBM7797464.1"/>
    </source>
</evidence>
<dbReference type="PANTHER" id="PTHR34106">
    <property type="entry name" value="GLYCOSIDASE"/>
    <property type="match status" value="1"/>
</dbReference>
<dbReference type="GO" id="GO:0016787">
    <property type="term" value="F:hydrolase activity"/>
    <property type="evidence" value="ECO:0007669"/>
    <property type="project" value="UniProtKB-KW"/>
</dbReference>
<reference evidence="4 5" key="1">
    <citation type="submission" date="2021-01" db="EMBL/GenBank/DDBJ databases">
        <title>Sequencing the genomes of 1000 actinobacteria strains.</title>
        <authorList>
            <person name="Klenk H.-P."/>
        </authorList>
    </citation>
    <scope>NUCLEOTIDE SEQUENCE [LARGE SCALE GENOMIC DNA]</scope>
    <source>
        <strain evidence="4 5">DSM 18662</strain>
    </source>
</reference>
<evidence type="ECO:0000256" key="3">
    <source>
        <dbReference type="ARBA" id="ARBA00024356"/>
    </source>
</evidence>
<dbReference type="InterPro" id="IPR007184">
    <property type="entry name" value="Mannoside_phosphorylase"/>
</dbReference>
<dbReference type="Proteomes" id="UP000704762">
    <property type="component" value="Unassembled WGS sequence"/>
</dbReference>
<proteinExistence type="inferred from homology"/>
<organism evidence="4 5">
    <name type="scientific">Microlunatus panaciterrae</name>
    <dbReference type="NCBI Taxonomy" id="400768"/>
    <lineage>
        <taxon>Bacteria</taxon>
        <taxon>Bacillati</taxon>
        <taxon>Actinomycetota</taxon>
        <taxon>Actinomycetes</taxon>
        <taxon>Propionibacteriales</taxon>
        <taxon>Propionibacteriaceae</taxon>
        <taxon>Microlunatus</taxon>
    </lineage>
</organism>
<keyword evidence="4" id="KW-0378">Hydrolase</keyword>